<dbReference type="PIRSF" id="PIRSF016896">
    <property type="entry name" value="GHMP_arc_MJ0969"/>
    <property type="match status" value="1"/>
</dbReference>
<dbReference type="EMBL" id="CP017803">
    <property type="protein sequence ID" value="ATZ59613.1"/>
    <property type="molecule type" value="Genomic_DNA"/>
</dbReference>
<keyword evidence="1" id="KW-0808">Transferase</keyword>
<dbReference type="PANTHER" id="PTHR42282">
    <property type="entry name" value="PANTOATE KINASE-RELATED"/>
    <property type="match status" value="1"/>
</dbReference>
<proteinExistence type="inferred from homology"/>
<evidence type="ECO:0000256" key="1">
    <source>
        <dbReference type="HAMAP-Rule" id="MF_02223"/>
    </source>
</evidence>
<comment type="function">
    <text evidence="1">Phosphorylates (R)-pantoate to form (R)-4-phosphopantoate in the CoA biosynthesis pathway.</text>
</comment>
<evidence type="ECO:0000313" key="4">
    <source>
        <dbReference type="Proteomes" id="UP000232133"/>
    </source>
</evidence>
<comment type="catalytic activity">
    <reaction evidence="1">
        <text>(R)-pantoate + ATP = (R)-4-phosphopantoate + ADP + H(+)</text>
        <dbReference type="Rhea" id="RHEA:28246"/>
        <dbReference type="ChEBI" id="CHEBI:15378"/>
        <dbReference type="ChEBI" id="CHEBI:15980"/>
        <dbReference type="ChEBI" id="CHEBI:30616"/>
        <dbReference type="ChEBI" id="CHEBI:61294"/>
        <dbReference type="ChEBI" id="CHEBI:456216"/>
        <dbReference type="EC" id="2.7.1.169"/>
    </reaction>
</comment>
<dbReference type="PANTHER" id="PTHR42282:SF1">
    <property type="entry name" value="PANTOATE KINASE"/>
    <property type="match status" value="1"/>
</dbReference>
<dbReference type="SUPFAM" id="SSF54211">
    <property type="entry name" value="Ribosomal protein S5 domain 2-like"/>
    <property type="match status" value="1"/>
</dbReference>
<protein>
    <recommendedName>
        <fullName evidence="1">Pantoate kinase</fullName>
        <shortName evidence="1">PoK</shortName>
        <ecNumber evidence="1">2.7.1.169</ecNumber>
    </recommendedName>
</protein>
<dbReference type="UniPathway" id="UPA00241"/>
<dbReference type="InterPro" id="IPR006204">
    <property type="entry name" value="GHMP_kinase_N_dom"/>
</dbReference>
<dbReference type="GO" id="GO:0015937">
    <property type="term" value="P:coenzyme A biosynthetic process"/>
    <property type="evidence" value="ECO:0007669"/>
    <property type="project" value="UniProtKB-UniRule"/>
</dbReference>
<accession>A0A2H4U695</accession>
<sequence length="284" mass="30773">MDISVFVPGHITGFFNIENNANPLKNGSCGAGFLVNRGVLTDISSSDTLEIEVNQGDYTVINEVLKILNIEKPVKITQDIQLPIGAGFGTSASSALGLAIGLNEFFNLGYNLEKCGQIAHRAEINLGSGLGDVIAQTGKGIVLRTKAGAPGIGEIKSFVNEKLVVATKTFGEIDTASVIQDPEYKKIISDAGFELKNRFVENPSIGNFLDFSFEFSKKTDLMSDEVSELIDYFNSLDDILGSSMAMLGNTVFAFAYNEDVFKSLNIEGLDIYELDNIGIKYDKH</sequence>
<dbReference type="GeneID" id="35118482"/>
<dbReference type="RefSeq" id="WP_100815402.1">
    <property type="nucleotide sequence ID" value="NZ_CP017803.1"/>
</dbReference>
<evidence type="ECO:0000313" key="3">
    <source>
        <dbReference type="EMBL" id="ATZ59613.1"/>
    </source>
</evidence>
<name>A0A2H4U695_METSM</name>
<feature type="domain" description="GHMP kinase N-terminal" evidence="2">
    <location>
        <begin position="62"/>
        <end position="137"/>
    </location>
</feature>
<evidence type="ECO:0000259" key="2">
    <source>
        <dbReference type="Pfam" id="PF00288"/>
    </source>
</evidence>
<dbReference type="InterPro" id="IPR020568">
    <property type="entry name" value="Ribosomal_Su5_D2-typ_SF"/>
</dbReference>
<dbReference type="AlphaFoldDB" id="A0A2H4U695"/>
<keyword evidence="1" id="KW-0173">Coenzyme A biosynthesis</keyword>
<dbReference type="InterPro" id="IPR012043">
    <property type="entry name" value="PoK"/>
</dbReference>
<dbReference type="EC" id="2.7.1.169" evidence="1"/>
<dbReference type="GO" id="GO:0005524">
    <property type="term" value="F:ATP binding"/>
    <property type="evidence" value="ECO:0007669"/>
    <property type="project" value="UniProtKB-KW"/>
</dbReference>
<dbReference type="Pfam" id="PF00288">
    <property type="entry name" value="GHMP_kinases_N"/>
    <property type="match status" value="1"/>
</dbReference>
<comment type="pathway">
    <text evidence="1">Cofactor biosynthesis; coenzyme A biosynthesis.</text>
</comment>
<dbReference type="Gene3D" id="3.30.230.10">
    <property type="match status" value="1"/>
</dbReference>
<keyword evidence="1 3" id="KW-0418">Kinase</keyword>
<gene>
    <name evidence="3" type="ORF">BK798_03855</name>
</gene>
<dbReference type="InterPro" id="IPR014721">
    <property type="entry name" value="Ribsml_uS5_D2-typ_fold_subgr"/>
</dbReference>
<reference evidence="3 4" key="1">
    <citation type="submission" date="2016-10" db="EMBL/GenBank/DDBJ databases">
        <authorList>
            <person name="Varghese N."/>
        </authorList>
    </citation>
    <scope>NUCLEOTIDE SEQUENCE [LARGE SCALE GENOMIC DNA]</scope>
    <source>
        <strain evidence="3 4">KB11</strain>
    </source>
</reference>
<keyword evidence="1" id="KW-0547">Nucleotide-binding</keyword>
<dbReference type="Proteomes" id="UP000232133">
    <property type="component" value="Chromosome"/>
</dbReference>
<comment type="similarity">
    <text evidence="1">Belongs to the GHMP kinase family. PoK subfamily.</text>
</comment>
<keyword evidence="1" id="KW-0067">ATP-binding</keyword>
<organism evidence="3 4">
    <name type="scientific">Methanobrevibacter smithii</name>
    <dbReference type="NCBI Taxonomy" id="2173"/>
    <lineage>
        <taxon>Archaea</taxon>
        <taxon>Methanobacteriati</taxon>
        <taxon>Methanobacteriota</taxon>
        <taxon>Methanomada group</taxon>
        <taxon>Methanobacteria</taxon>
        <taxon>Methanobacteriales</taxon>
        <taxon>Methanobacteriaceae</taxon>
        <taxon>Methanobrevibacter</taxon>
    </lineage>
</organism>
<dbReference type="HAMAP" id="MF_02223">
    <property type="entry name" value="Pantoate_kinase"/>
    <property type="match status" value="1"/>
</dbReference>
<dbReference type="GO" id="GO:0016301">
    <property type="term" value="F:kinase activity"/>
    <property type="evidence" value="ECO:0007669"/>
    <property type="project" value="UniProtKB-UniRule"/>
</dbReference>